<protein>
    <submittedName>
        <fullName evidence="1">Uncharacterized protein</fullName>
    </submittedName>
</protein>
<reference evidence="1" key="1">
    <citation type="submission" date="2019-10" db="EMBL/GenBank/DDBJ databases">
        <authorList>
            <consortium name="DOE Joint Genome Institute"/>
            <person name="Kuo A."/>
            <person name="Miyauchi S."/>
            <person name="Kiss E."/>
            <person name="Drula E."/>
            <person name="Kohler A."/>
            <person name="Sanchez-Garcia M."/>
            <person name="Andreopoulos B."/>
            <person name="Barry K.W."/>
            <person name="Bonito G."/>
            <person name="Buee M."/>
            <person name="Carver A."/>
            <person name="Chen C."/>
            <person name="Cichocki N."/>
            <person name="Clum A."/>
            <person name="Culley D."/>
            <person name="Crous P.W."/>
            <person name="Fauchery L."/>
            <person name="Girlanda M."/>
            <person name="Hayes R."/>
            <person name="Keri Z."/>
            <person name="LaButti K."/>
            <person name="Lipzen A."/>
            <person name="Lombard V."/>
            <person name="Magnuson J."/>
            <person name="Maillard F."/>
            <person name="Morin E."/>
            <person name="Murat C."/>
            <person name="Nolan M."/>
            <person name="Ohm R."/>
            <person name="Pangilinan J."/>
            <person name="Pereira M."/>
            <person name="Perotto S."/>
            <person name="Peter M."/>
            <person name="Riley R."/>
            <person name="Sitrit Y."/>
            <person name="Stielow B."/>
            <person name="Szollosi G."/>
            <person name="Zifcakova L."/>
            <person name="Stursova M."/>
            <person name="Spatafora J.W."/>
            <person name="Tedersoo L."/>
            <person name="Vaario L.-M."/>
            <person name="Yamada A."/>
            <person name="Yan M."/>
            <person name="Wang P."/>
            <person name="Xu J."/>
            <person name="Bruns T."/>
            <person name="Baldrian P."/>
            <person name="Vilgalys R."/>
            <person name="Henrissat B."/>
            <person name="Grigoriev I.V."/>
            <person name="Hibbett D."/>
            <person name="Nagy L.G."/>
            <person name="Martin F.M."/>
        </authorList>
    </citation>
    <scope>NUCLEOTIDE SEQUENCE</scope>
    <source>
        <strain evidence="1">BED1</strain>
    </source>
</reference>
<keyword evidence="2" id="KW-1185">Reference proteome</keyword>
<dbReference type="Proteomes" id="UP001194468">
    <property type="component" value="Unassembled WGS sequence"/>
</dbReference>
<sequence>MGFTSPARSTLFYMSPACWLEFCEHMIGIPSVSILELACCRRYFWGDRGFCVFPSWTCRTRA</sequence>
<organism evidence="1 2">
    <name type="scientific">Boletus edulis BED1</name>
    <dbReference type="NCBI Taxonomy" id="1328754"/>
    <lineage>
        <taxon>Eukaryota</taxon>
        <taxon>Fungi</taxon>
        <taxon>Dikarya</taxon>
        <taxon>Basidiomycota</taxon>
        <taxon>Agaricomycotina</taxon>
        <taxon>Agaricomycetes</taxon>
        <taxon>Agaricomycetidae</taxon>
        <taxon>Boletales</taxon>
        <taxon>Boletineae</taxon>
        <taxon>Boletaceae</taxon>
        <taxon>Boletoideae</taxon>
        <taxon>Boletus</taxon>
    </lineage>
</organism>
<name>A0AAD4GJ90_BOLED</name>
<dbReference type="EMBL" id="WHUW01000004">
    <property type="protein sequence ID" value="KAF8447370.1"/>
    <property type="molecule type" value="Genomic_DNA"/>
</dbReference>
<evidence type="ECO:0000313" key="2">
    <source>
        <dbReference type="Proteomes" id="UP001194468"/>
    </source>
</evidence>
<comment type="caution">
    <text evidence="1">The sequence shown here is derived from an EMBL/GenBank/DDBJ whole genome shotgun (WGS) entry which is preliminary data.</text>
</comment>
<proteinExistence type="predicted"/>
<dbReference type="AlphaFoldDB" id="A0AAD4GJ90"/>
<evidence type="ECO:0000313" key="1">
    <source>
        <dbReference type="EMBL" id="KAF8447370.1"/>
    </source>
</evidence>
<gene>
    <name evidence="1" type="ORF">L210DRAFT_3526067</name>
</gene>
<reference evidence="1" key="2">
    <citation type="journal article" date="2020" name="Nat. Commun.">
        <title>Large-scale genome sequencing of mycorrhizal fungi provides insights into the early evolution of symbiotic traits.</title>
        <authorList>
            <person name="Miyauchi S."/>
            <person name="Kiss E."/>
            <person name="Kuo A."/>
            <person name="Drula E."/>
            <person name="Kohler A."/>
            <person name="Sanchez-Garcia M."/>
            <person name="Morin E."/>
            <person name="Andreopoulos B."/>
            <person name="Barry K.W."/>
            <person name="Bonito G."/>
            <person name="Buee M."/>
            <person name="Carver A."/>
            <person name="Chen C."/>
            <person name="Cichocki N."/>
            <person name="Clum A."/>
            <person name="Culley D."/>
            <person name="Crous P.W."/>
            <person name="Fauchery L."/>
            <person name="Girlanda M."/>
            <person name="Hayes R.D."/>
            <person name="Keri Z."/>
            <person name="LaButti K."/>
            <person name="Lipzen A."/>
            <person name="Lombard V."/>
            <person name="Magnuson J."/>
            <person name="Maillard F."/>
            <person name="Murat C."/>
            <person name="Nolan M."/>
            <person name="Ohm R.A."/>
            <person name="Pangilinan J."/>
            <person name="Pereira M.F."/>
            <person name="Perotto S."/>
            <person name="Peter M."/>
            <person name="Pfister S."/>
            <person name="Riley R."/>
            <person name="Sitrit Y."/>
            <person name="Stielow J.B."/>
            <person name="Szollosi G."/>
            <person name="Zifcakova L."/>
            <person name="Stursova M."/>
            <person name="Spatafora J.W."/>
            <person name="Tedersoo L."/>
            <person name="Vaario L.M."/>
            <person name="Yamada A."/>
            <person name="Yan M."/>
            <person name="Wang P."/>
            <person name="Xu J."/>
            <person name="Bruns T."/>
            <person name="Baldrian P."/>
            <person name="Vilgalys R."/>
            <person name="Dunand C."/>
            <person name="Henrissat B."/>
            <person name="Grigoriev I.V."/>
            <person name="Hibbett D."/>
            <person name="Nagy L.G."/>
            <person name="Martin F.M."/>
        </authorList>
    </citation>
    <scope>NUCLEOTIDE SEQUENCE</scope>
    <source>
        <strain evidence="1">BED1</strain>
    </source>
</reference>
<accession>A0AAD4GJ90</accession>